<feature type="compositionally biased region" description="Low complexity" evidence="6">
    <location>
        <begin position="431"/>
        <end position="442"/>
    </location>
</feature>
<keyword evidence="3" id="KW-0677">Repeat</keyword>
<evidence type="ECO:0000313" key="9">
    <source>
        <dbReference type="Proteomes" id="UP000198287"/>
    </source>
</evidence>
<keyword evidence="8" id="KW-0687">Ribonucleoprotein</keyword>
<evidence type="ECO:0000256" key="3">
    <source>
        <dbReference type="ARBA" id="ARBA00022737"/>
    </source>
</evidence>
<sequence length="584" mass="63269">MARMHHATPNHPHSSTLYLQAANVISLIAPSPPTIKISRIRTLFLVDGVTCLMDGEERLRGGGGWSMDGMDEPGLVILGLRIILLLRARVRRVGDDICSVDSFELLLRSSTVTTTHQSSACRRRHHHHCFLQLSGDDGTTVGLISLKLALALGSSATFSLYLFFSIETRKEYSLAVTIGSNVVIDCTAGGNLSGGVKNNQDSIMKKDGEGDERGNDFYKDQDDWKLFIGGLSWETTIDGLQRYFSRFGEVVDAVVMKNPDTGRSRGFGFVTFSDPANVDAVLNSGPHQLDGRTIDPKPCNPRTMQKPKRGSNVPKVFLGGLPPNVTETDLRSFFDRYGKVVEVVIMYDQERRRTRGFGFVSFESDDPVERLVAEHFVNVNGKQVEIKRAEPRDGRGGVMGRQSGWGTMMGNPMGHMPPGGMMQGYQGWGTPPQQSGYAPQGYQPGGGQSYQGWGQATQGQQMPQWGSYGATPQQSYGGYGTTPQNSYGANWNYTMGQNGQSSGATPQATDMYGRQGATPSAAPGTAPGAAPAPQKAASSYPYSTPQPQYGTSAGYSQQPQDTAAGAYGPSRAYGQTSKNLRYMT</sequence>
<dbReference type="PANTHER" id="PTHR48032">
    <property type="entry name" value="RNA-BINDING PROTEIN MUSASHI HOMOLOG RBP6"/>
    <property type="match status" value="1"/>
</dbReference>
<dbReference type="GO" id="GO:1990904">
    <property type="term" value="C:ribonucleoprotein complex"/>
    <property type="evidence" value="ECO:0007669"/>
    <property type="project" value="UniProtKB-KW"/>
</dbReference>
<feature type="compositionally biased region" description="Polar residues" evidence="6">
    <location>
        <begin position="545"/>
        <end position="561"/>
    </location>
</feature>
<dbReference type="STRING" id="158441.A0A226F5F1"/>
<reference evidence="8 9" key="1">
    <citation type="submission" date="2015-12" db="EMBL/GenBank/DDBJ databases">
        <title>The genome of Folsomia candida.</title>
        <authorList>
            <person name="Faddeeva A."/>
            <person name="Derks M.F."/>
            <person name="Anvar Y."/>
            <person name="Smit S."/>
            <person name="Van Straalen N."/>
            <person name="Roelofs D."/>
        </authorList>
    </citation>
    <scope>NUCLEOTIDE SEQUENCE [LARGE SCALE GENOMIC DNA]</scope>
    <source>
        <strain evidence="8 9">VU population</strain>
        <tissue evidence="8">Whole body</tissue>
    </source>
</reference>
<feature type="region of interest" description="Disordered" evidence="6">
    <location>
        <begin position="498"/>
        <end position="584"/>
    </location>
</feature>
<dbReference type="Pfam" id="PF00076">
    <property type="entry name" value="RRM_1"/>
    <property type="match status" value="2"/>
</dbReference>
<dbReference type="AlphaFoldDB" id="A0A226F5F1"/>
<dbReference type="InterPro" id="IPR000504">
    <property type="entry name" value="RRM_dom"/>
</dbReference>
<organism evidence="8 9">
    <name type="scientific">Folsomia candida</name>
    <name type="common">Springtail</name>
    <dbReference type="NCBI Taxonomy" id="158441"/>
    <lineage>
        <taxon>Eukaryota</taxon>
        <taxon>Metazoa</taxon>
        <taxon>Ecdysozoa</taxon>
        <taxon>Arthropoda</taxon>
        <taxon>Hexapoda</taxon>
        <taxon>Collembola</taxon>
        <taxon>Entomobryomorpha</taxon>
        <taxon>Isotomoidea</taxon>
        <taxon>Isotomidae</taxon>
        <taxon>Proisotominae</taxon>
        <taxon>Folsomia</taxon>
    </lineage>
</organism>
<dbReference type="GO" id="GO:0005737">
    <property type="term" value="C:cytoplasm"/>
    <property type="evidence" value="ECO:0007669"/>
    <property type="project" value="UniProtKB-SubCell"/>
</dbReference>
<evidence type="ECO:0000256" key="6">
    <source>
        <dbReference type="SAM" id="MobiDB-lite"/>
    </source>
</evidence>
<dbReference type="InterPro" id="IPR035979">
    <property type="entry name" value="RBD_domain_sf"/>
</dbReference>
<name>A0A226F5F1_FOLCA</name>
<protein>
    <submittedName>
        <fullName evidence="8">Heterogeneous nuclear ribonucleoprotein 27C</fullName>
    </submittedName>
</protein>
<feature type="region of interest" description="Disordered" evidence="6">
    <location>
        <begin position="431"/>
        <end position="469"/>
    </location>
</feature>
<feature type="compositionally biased region" description="Low complexity" evidence="6">
    <location>
        <begin position="515"/>
        <end position="543"/>
    </location>
</feature>
<keyword evidence="9" id="KW-1185">Reference proteome</keyword>
<feature type="compositionally biased region" description="Polar residues" evidence="6">
    <location>
        <begin position="498"/>
        <end position="508"/>
    </location>
</feature>
<feature type="domain" description="RRM" evidence="7">
    <location>
        <begin position="224"/>
        <end position="305"/>
    </location>
</feature>
<dbReference type="FunFam" id="3.30.70.330:FF:000025">
    <property type="entry name" value="RNA-binding protein Musashi homolog 2 isoform X1"/>
    <property type="match status" value="1"/>
</dbReference>
<evidence type="ECO:0000256" key="4">
    <source>
        <dbReference type="ARBA" id="ARBA00022884"/>
    </source>
</evidence>
<dbReference type="OrthoDB" id="1875751at2759"/>
<dbReference type="InterPro" id="IPR012677">
    <property type="entry name" value="Nucleotide-bd_a/b_plait_sf"/>
</dbReference>
<dbReference type="CDD" id="cd12325">
    <property type="entry name" value="RRM1_hnRNPA_hnRNPD_like"/>
    <property type="match status" value="1"/>
</dbReference>
<evidence type="ECO:0000256" key="5">
    <source>
        <dbReference type="PROSITE-ProRule" id="PRU00176"/>
    </source>
</evidence>
<evidence type="ECO:0000256" key="2">
    <source>
        <dbReference type="ARBA" id="ARBA00022490"/>
    </source>
</evidence>
<proteinExistence type="predicted"/>
<gene>
    <name evidence="8" type="ORF">Fcan01_02591</name>
</gene>
<evidence type="ECO:0000313" key="8">
    <source>
        <dbReference type="EMBL" id="OXA64411.1"/>
    </source>
</evidence>
<keyword evidence="2" id="KW-0963">Cytoplasm</keyword>
<dbReference type="GO" id="GO:0003729">
    <property type="term" value="F:mRNA binding"/>
    <property type="evidence" value="ECO:0007669"/>
    <property type="project" value="TreeGrafter"/>
</dbReference>
<dbReference type="PANTHER" id="PTHR48032:SF18">
    <property type="entry name" value="RRM DOMAIN-CONTAINING PROTEIN"/>
    <property type="match status" value="1"/>
</dbReference>
<evidence type="ECO:0000256" key="1">
    <source>
        <dbReference type="ARBA" id="ARBA00004496"/>
    </source>
</evidence>
<comment type="subcellular location">
    <subcellularLocation>
        <location evidence="1">Cytoplasm</location>
    </subcellularLocation>
</comment>
<dbReference type="Proteomes" id="UP000198287">
    <property type="component" value="Unassembled WGS sequence"/>
</dbReference>
<dbReference type="EMBL" id="LNIX01000001">
    <property type="protein sequence ID" value="OXA64411.1"/>
    <property type="molecule type" value="Genomic_DNA"/>
</dbReference>
<dbReference type="SUPFAM" id="SSF54928">
    <property type="entry name" value="RNA-binding domain, RBD"/>
    <property type="match status" value="2"/>
</dbReference>
<feature type="domain" description="RRM" evidence="7">
    <location>
        <begin position="314"/>
        <end position="391"/>
    </location>
</feature>
<feature type="compositionally biased region" description="Polar residues" evidence="6">
    <location>
        <begin position="457"/>
        <end position="469"/>
    </location>
</feature>
<dbReference type="Gene3D" id="3.30.70.330">
    <property type="match status" value="2"/>
</dbReference>
<feature type="compositionally biased region" description="Polar residues" evidence="6">
    <location>
        <begin position="573"/>
        <end position="584"/>
    </location>
</feature>
<dbReference type="PROSITE" id="PS50102">
    <property type="entry name" value="RRM"/>
    <property type="match status" value="2"/>
</dbReference>
<accession>A0A226F5F1</accession>
<dbReference type="GO" id="GO:0006417">
    <property type="term" value="P:regulation of translation"/>
    <property type="evidence" value="ECO:0007669"/>
    <property type="project" value="TreeGrafter"/>
</dbReference>
<keyword evidence="4 5" id="KW-0694">RNA-binding</keyword>
<comment type="caution">
    <text evidence="8">The sequence shown here is derived from an EMBL/GenBank/DDBJ whole genome shotgun (WGS) entry which is preliminary data.</text>
</comment>
<dbReference type="SMART" id="SM00360">
    <property type="entry name" value="RRM"/>
    <property type="match status" value="2"/>
</dbReference>
<evidence type="ECO:0000259" key="7">
    <source>
        <dbReference type="PROSITE" id="PS50102"/>
    </source>
</evidence>